<gene>
    <name evidence="1" type="ORF">HDC02979</name>
</gene>
<sequence length="147" mass="16158">MCKTLSNADDDCVVGRCVVLVANSTNFSSRVDCENFTENVSWRIQVIFTGQIRSGSKVISCIWRACNSISPKDAAGIESSKSRRGTLGGRSSSTILATSLSPGCVSFVYAQPTPRPLFRLSFLKPGQKKCQWKSRKRDKTTENKLSI</sequence>
<evidence type="ECO:0000313" key="1">
    <source>
        <dbReference type="EMBL" id="DAA03720.1"/>
    </source>
</evidence>
<protein>
    <submittedName>
        <fullName evidence="1">HDC02979</fullName>
    </submittedName>
</protein>
<dbReference type="EMBL" id="BK003521">
    <property type="protein sequence ID" value="DAA03720.1"/>
    <property type="molecule type" value="Genomic_DNA"/>
</dbReference>
<name>Q6IH95_DROME</name>
<proteinExistence type="predicted"/>
<dbReference type="AlphaFoldDB" id="Q6IH95"/>
<accession>Q6IH95</accession>
<organism evidence="1">
    <name type="scientific">Drosophila melanogaster</name>
    <name type="common">Fruit fly</name>
    <dbReference type="NCBI Taxonomy" id="7227"/>
    <lineage>
        <taxon>Eukaryota</taxon>
        <taxon>Metazoa</taxon>
        <taxon>Ecdysozoa</taxon>
        <taxon>Arthropoda</taxon>
        <taxon>Hexapoda</taxon>
        <taxon>Insecta</taxon>
        <taxon>Pterygota</taxon>
        <taxon>Neoptera</taxon>
        <taxon>Endopterygota</taxon>
        <taxon>Diptera</taxon>
        <taxon>Brachycera</taxon>
        <taxon>Muscomorpha</taxon>
        <taxon>Ephydroidea</taxon>
        <taxon>Drosophilidae</taxon>
        <taxon>Drosophila</taxon>
        <taxon>Sophophora</taxon>
    </lineage>
</organism>
<reference evidence="1" key="1">
    <citation type="journal article" date="2003" name="Genome Biol.">
        <title>An integrated gene annotation and transcriptional profiling approach towards the full gene content of the Drosophila genome.</title>
        <authorList>
            <person name="Hild M."/>
            <person name="Beckmann B."/>
            <person name="Haas S.A."/>
            <person name="Koch B."/>
            <person name="Solovyev V."/>
            <person name="Busold C."/>
            <person name="Fellenberg K."/>
            <person name="Boutros M."/>
            <person name="Vingron M."/>
            <person name="Sauer F."/>
            <person name="Hoheisel J.D."/>
            <person name="Paro R."/>
        </authorList>
    </citation>
    <scope>NUCLEOTIDE SEQUENCE</scope>
</reference>